<proteinExistence type="inferred from homology"/>
<protein>
    <recommendedName>
        <fullName evidence="7">2-succinyl-5-enolpyruvyl-6-hydroxy-3-cyclohexene-1-carboxylate synthase</fullName>
        <shortName evidence="7">SEPHCHC synthase</shortName>
        <ecNumber evidence="7">2.2.1.9</ecNumber>
    </recommendedName>
    <alternativeName>
        <fullName evidence="7">Menaquinone biosynthesis protein MenD</fullName>
    </alternativeName>
</protein>
<dbReference type="GO" id="GO:0030976">
    <property type="term" value="F:thiamine pyrophosphate binding"/>
    <property type="evidence" value="ECO:0007669"/>
    <property type="project" value="UniProtKB-UniRule"/>
</dbReference>
<dbReference type="InterPro" id="IPR011766">
    <property type="entry name" value="TPP_enzyme_TPP-bd"/>
</dbReference>
<feature type="domain" description="Menaquinone biosynthesis protein MenD middle" evidence="10">
    <location>
        <begin position="237"/>
        <end position="405"/>
    </location>
</feature>
<evidence type="ECO:0000256" key="3">
    <source>
        <dbReference type="ARBA" id="ARBA00022723"/>
    </source>
</evidence>
<evidence type="ECO:0000256" key="6">
    <source>
        <dbReference type="ARBA" id="ARBA00023211"/>
    </source>
</evidence>
<keyword evidence="2 7" id="KW-0808">Transferase</keyword>
<dbReference type="InterPro" id="IPR029035">
    <property type="entry name" value="DHS-like_NAD/FAD-binding_dom"/>
</dbReference>
<comment type="pathway">
    <text evidence="7">Quinol/quinone metabolism; 1,4-dihydroxy-2-naphthoate biosynthesis; 1,4-dihydroxy-2-naphthoate from chorismate: step 2/7.</text>
</comment>
<dbReference type="PANTHER" id="PTHR42916:SF1">
    <property type="entry name" value="PROTEIN PHYLLO, CHLOROPLASTIC"/>
    <property type="match status" value="1"/>
</dbReference>
<dbReference type="PIRSF" id="PIRSF004983">
    <property type="entry name" value="MenD"/>
    <property type="match status" value="1"/>
</dbReference>
<evidence type="ECO:0000256" key="2">
    <source>
        <dbReference type="ARBA" id="ARBA00022679"/>
    </source>
</evidence>
<dbReference type="SUPFAM" id="SSF52467">
    <property type="entry name" value="DHS-like NAD/FAD-binding domain"/>
    <property type="match status" value="1"/>
</dbReference>
<dbReference type="GO" id="GO:0009234">
    <property type="term" value="P:menaquinone biosynthetic process"/>
    <property type="evidence" value="ECO:0007669"/>
    <property type="project" value="UniProtKB-UniRule"/>
</dbReference>
<dbReference type="PANTHER" id="PTHR42916">
    <property type="entry name" value="2-SUCCINYL-5-ENOLPYRUVYL-6-HYDROXY-3-CYCLOHEXENE-1-CARBOXYLATE SYNTHASE"/>
    <property type="match status" value="1"/>
</dbReference>
<name>A0A2T2XJW2_9FIRM</name>
<comment type="catalytic activity">
    <reaction evidence="7">
        <text>isochorismate + 2-oxoglutarate + H(+) = 5-enolpyruvoyl-6-hydroxy-2-succinyl-cyclohex-3-ene-1-carboxylate + CO2</text>
        <dbReference type="Rhea" id="RHEA:25593"/>
        <dbReference type="ChEBI" id="CHEBI:15378"/>
        <dbReference type="ChEBI" id="CHEBI:16526"/>
        <dbReference type="ChEBI" id="CHEBI:16810"/>
        <dbReference type="ChEBI" id="CHEBI:29780"/>
        <dbReference type="ChEBI" id="CHEBI:58818"/>
        <dbReference type="EC" id="2.2.1.9"/>
    </reaction>
</comment>
<evidence type="ECO:0000313" key="12">
    <source>
        <dbReference type="Proteomes" id="UP000242972"/>
    </source>
</evidence>
<dbReference type="InterPro" id="IPR032264">
    <property type="entry name" value="MenD_middle"/>
</dbReference>
<comment type="similarity">
    <text evidence="7">Belongs to the TPP enzyme family. MenD subfamily.</text>
</comment>
<dbReference type="Proteomes" id="UP000242972">
    <property type="component" value="Unassembled WGS sequence"/>
</dbReference>
<dbReference type="EC" id="2.2.1.9" evidence="7"/>
<sequence length="593" mass="64567">MGGVTMETSVDVGSDERWGATVNIDPLAWYLNTVVMQLAAGGVAQAVVCPGSRSTPLTLALHHHAGIKVHVLVDERSAGFFALGLAKALKQPVAVVVTSGTAAANLLPAVVEASLSHVPLIVLTADRPRELRGVGASQTIDQVELYGSHVKFFKDLPSPEATIEVIRYVRSQVARALQCAGDTRPGPVHLNFPFREPLLPKWSHSGISVQPSPITHPILTVPQRSLADAKEFLGQFSRGIVVVGQETEEIPADLVLSWANRWGWPVFADILANMRHIPGVIGSYDLLLKHHPAPAPEVVIRIGAIPTSKSLNQLIHGLPGLLLEPAPQGLDPNSQDLVLLGGDISESLRALLDPPARYHGDPQWISQWREAHQQVTAALPEVLTQQPPNAEPQLFGNLDQWLSTHQPRPLPVMVSNSMPVRDLDTYLPTGSPHLRFFANRGANGIDGVTSTALGLSSHFGDVLLIIGDLAFYHDMNGLLAALKFGLSALIIVINNHGGGIFSFLPQHEQLAPDVFEAYFGTPLDLDLSHAASLYRAEFRRATSASDLKQYLEDLQQLRGLRILEWIVPSREENRRWHLDTAQRIGEVLSHGHF</sequence>
<dbReference type="InterPro" id="IPR012001">
    <property type="entry name" value="Thiamin_PyroP_enz_TPP-bd_dom"/>
</dbReference>
<dbReference type="Gene3D" id="3.40.50.1220">
    <property type="entry name" value="TPP-binding domain"/>
    <property type="match status" value="1"/>
</dbReference>
<dbReference type="CDD" id="cd02009">
    <property type="entry name" value="TPP_SHCHC_synthase"/>
    <property type="match status" value="1"/>
</dbReference>
<keyword evidence="6 7" id="KW-0464">Manganese</keyword>
<dbReference type="EMBL" id="PXYW01000006">
    <property type="protein sequence ID" value="PSR34779.1"/>
    <property type="molecule type" value="Genomic_DNA"/>
</dbReference>
<organism evidence="11 12">
    <name type="scientific">Sulfobacillus benefaciens</name>
    <dbReference type="NCBI Taxonomy" id="453960"/>
    <lineage>
        <taxon>Bacteria</taxon>
        <taxon>Bacillati</taxon>
        <taxon>Bacillota</taxon>
        <taxon>Clostridia</taxon>
        <taxon>Eubacteriales</taxon>
        <taxon>Clostridiales Family XVII. Incertae Sedis</taxon>
        <taxon>Sulfobacillus</taxon>
    </lineage>
</organism>
<dbReference type="InterPro" id="IPR029061">
    <property type="entry name" value="THDP-binding"/>
</dbReference>
<reference evidence="11 12" key="1">
    <citation type="journal article" date="2014" name="BMC Genomics">
        <title>Comparison of environmental and isolate Sulfobacillus genomes reveals diverse carbon, sulfur, nitrogen, and hydrogen metabolisms.</title>
        <authorList>
            <person name="Justice N.B."/>
            <person name="Norman A."/>
            <person name="Brown C.T."/>
            <person name="Singh A."/>
            <person name="Thomas B.C."/>
            <person name="Banfield J.F."/>
        </authorList>
    </citation>
    <scope>NUCLEOTIDE SEQUENCE [LARGE SCALE GENOMIC DNA]</scope>
    <source>
        <strain evidence="11">AMDSBA4</strain>
    </source>
</reference>
<dbReference type="GO" id="GO:0070204">
    <property type="term" value="F:2-succinyl-5-enolpyruvyl-6-hydroxy-3-cyclohexene-1-carboxylic-acid synthase activity"/>
    <property type="evidence" value="ECO:0007669"/>
    <property type="project" value="UniProtKB-UniRule"/>
</dbReference>
<accession>A0A2T2XJW2</accession>
<dbReference type="UniPathway" id="UPA01057">
    <property type="reaction ID" value="UER00164"/>
</dbReference>
<evidence type="ECO:0000256" key="5">
    <source>
        <dbReference type="ARBA" id="ARBA00023052"/>
    </source>
</evidence>
<comment type="cofactor">
    <cofactor evidence="7">
        <name>thiamine diphosphate</name>
        <dbReference type="ChEBI" id="CHEBI:58937"/>
    </cofactor>
    <text evidence="7">Binds 1 thiamine pyrophosphate per subunit.</text>
</comment>
<keyword evidence="4 7" id="KW-0460">Magnesium</keyword>
<comment type="pathway">
    <text evidence="7">Quinol/quinone metabolism; menaquinone biosynthesis.</text>
</comment>
<comment type="caution">
    <text evidence="11">The sequence shown here is derived from an EMBL/GenBank/DDBJ whole genome shotgun (WGS) entry which is preliminary data.</text>
</comment>
<evidence type="ECO:0000256" key="4">
    <source>
        <dbReference type="ARBA" id="ARBA00022842"/>
    </source>
</evidence>
<dbReference type="HAMAP" id="MF_01659">
    <property type="entry name" value="MenD"/>
    <property type="match status" value="1"/>
</dbReference>
<dbReference type="Pfam" id="PF16582">
    <property type="entry name" value="TPP_enzyme_M_2"/>
    <property type="match status" value="1"/>
</dbReference>
<evidence type="ECO:0000259" key="10">
    <source>
        <dbReference type="Pfam" id="PF16582"/>
    </source>
</evidence>
<keyword evidence="1 7" id="KW-0474">Menaquinone biosynthesis</keyword>
<dbReference type="SUPFAM" id="SSF52518">
    <property type="entry name" value="Thiamin diphosphate-binding fold (THDP-binding)"/>
    <property type="match status" value="2"/>
</dbReference>
<keyword evidence="3 7" id="KW-0479">Metal-binding</keyword>
<dbReference type="Gene3D" id="3.40.50.970">
    <property type="match status" value="2"/>
</dbReference>
<dbReference type="GO" id="GO:0030145">
    <property type="term" value="F:manganese ion binding"/>
    <property type="evidence" value="ECO:0007669"/>
    <property type="project" value="UniProtKB-UniRule"/>
</dbReference>
<gene>
    <name evidence="7" type="primary">menD</name>
    <name evidence="11" type="ORF">C7B46_03450</name>
</gene>
<comment type="subunit">
    <text evidence="7">Homodimer.</text>
</comment>
<dbReference type="Pfam" id="PF02775">
    <property type="entry name" value="TPP_enzyme_C"/>
    <property type="match status" value="1"/>
</dbReference>
<dbReference type="GO" id="GO:0000287">
    <property type="term" value="F:magnesium ion binding"/>
    <property type="evidence" value="ECO:0007669"/>
    <property type="project" value="UniProtKB-UniRule"/>
</dbReference>
<keyword evidence="5 7" id="KW-0786">Thiamine pyrophosphate</keyword>
<dbReference type="CDD" id="cd07037">
    <property type="entry name" value="TPP_PYR_MenD"/>
    <property type="match status" value="1"/>
</dbReference>
<feature type="domain" description="Thiamine pyrophosphate enzyme TPP-binding" evidence="8">
    <location>
        <begin position="451"/>
        <end position="559"/>
    </location>
</feature>
<comment type="function">
    <text evidence="7">Catalyzes the thiamine diphosphate-dependent decarboxylation of 2-oxoglutarate and the subsequent addition of the resulting succinic semialdehyde-thiamine pyrophosphate anion to isochorismate to yield 2-succinyl-5-enolpyruvyl-6-hydroxy-3-cyclohexene-1-carboxylate (SEPHCHC).</text>
</comment>
<dbReference type="AlphaFoldDB" id="A0A2T2XJW2"/>
<dbReference type="Pfam" id="PF02776">
    <property type="entry name" value="TPP_enzyme_N"/>
    <property type="match status" value="1"/>
</dbReference>
<dbReference type="NCBIfam" id="TIGR00173">
    <property type="entry name" value="menD"/>
    <property type="match status" value="1"/>
</dbReference>
<evidence type="ECO:0000259" key="9">
    <source>
        <dbReference type="Pfam" id="PF02776"/>
    </source>
</evidence>
<dbReference type="InterPro" id="IPR004433">
    <property type="entry name" value="MenaQ_synth_MenD"/>
</dbReference>
<evidence type="ECO:0000256" key="7">
    <source>
        <dbReference type="HAMAP-Rule" id="MF_01659"/>
    </source>
</evidence>
<dbReference type="UniPathway" id="UPA00079"/>
<comment type="cofactor">
    <cofactor evidence="7">
        <name>Mg(2+)</name>
        <dbReference type="ChEBI" id="CHEBI:18420"/>
    </cofactor>
    <cofactor evidence="7">
        <name>Mn(2+)</name>
        <dbReference type="ChEBI" id="CHEBI:29035"/>
    </cofactor>
</comment>
<evidence type="ECO:0000256" key="1">
    <source>
        <dbReference type="ARBA" id="ARBA00022428"/>
    </source>
</evidence>
<evidence type="ECO:0000259" key="8">
    <source>
        <dbReference type="Pfam" id="PF02775"/>
    </source>
</evidence>
<feature type="domain" description="Thiamine pyrophosphate enzyme N-terminal TPP-binding" evidence="9">
    <location>
        <begin position="34"/>
        <end position="145"/>
    </location>
</feature>
<evidence type="ECO:0000313" key="11">
    <source>
        <dbReference type="EMBL" id="PSR34779.1"/>
    </source>
</evidence>